<comment type="caution">
    <text evidence="2">The sequence shown here is derived from an EMBL/GenBank/DDBJ whole genome shotgun (WGS) entry which is preliminary data.</text>
</comment>
<dbReference type="STRING" id="1093900.A0A507BAP8"/>
<feature type="region of interest" description="Disordered" evidence="1">
    <location>
        <begin position="1"/>
        <end position="62"/>
    </location>
</feature>
<evidence type="ECO:0000313" key="3">
    <source>
        <dbReference type="Proteomes" id="UP000319257"/>
    </source>
</evidence>
<proteinExistence type="predicted"/>
<dbReference type="AlphaFoldDB" id="A0A507BAP8"/>
<feature type="compositionally biased region" description="Basic and acidic residues" evidence="1">
    <location>
        <begin position="273"/>
        <end position="284"/>
    </location>
</feature>
<feature type="region of interest" description="Disordered" evidence="1">
    <location>
        <begin position="236"/>
        <end position="299"/>
    </location>
</feature>
<protein>
    <submittedName>
        <fullName evidence="2">Uncharacterized protein</fullName>
    </submittedName>
</protein>
<feature type="compositionally biased region" description="Polar residues" evidence="1">
    <location>
        <begin position="20"/>
        <end position="38"/>
    </location>
</feature>
<dbReference type="RefSeq" id="XP_030996160.1">
    <property type="nucleotide sequence ID" value="XM_031139932.1"/>
</dbReference>
<reference evidence="2 3" key="1">
    <citation type="submission" date="2019-06" db="EMBL/GenBank/DDBJ databases">
        <title>Draft genome sequence of the filamentous fungus Phialemoniopsis curvata isolated from diesel fuel.</title>
        <authorList>
            <person name="Varaljay V.A."/>
            <person name="Lyon W.J."/>
            <person name="Crouch A.L."/>
            <person name="Drake C.E."/>
            <person name="Hollomon J.M."/>
            <person name="Nadeau L.J."/>
            <person name="Nunn H.S."/>
            <person name="Stevenson B.S."/>
            <person name="Bojanowski C.L."/>
            <person name="Crookes-Goodson W.J."/>
        </authorList>
    </citation>
    <scope>NUCLEOTIDE SEQUENCE [LARGE SCALE GENOMIC DNA]</scope>
    <source>
        <strain evidence="2 3">D216</strain>
    </source>
</reference>
<feature type="compositionally biased region" description="Low complexity" evidence="1">
    <location>
        <begin position="503"/>
        <end position="517"/>
    </location>
</feature>
<evidence type="ECO:0000256" key="1">
    <source>
        <dbReference type="SAM" id="MobiDB-lite"/>
    </source>
</evidence>
<keyword evidence="3" id="KW-1185">Reference proteome</keyword>
<sequence>MDPSCDPFSPSPAPRAPGGQQPTYTTVGSVYKPQSATPLQPPTRRARRGRWQPPPSAHEFGLLQPGSVVENLAFRATFSSPPPTSTPGSVLARYSPLRQNYDRAVNPETSDQSSEDPFEIRVALPPFKPLTKPMPSGPSLHPSAMVQEATDAPENDNGDTESSSPAAAAIHKNLATMFNAKTLTNLASYPNPMQIVAQKTLARARTANLDTLNAPRTVDPSSPTPHQSLYAASDVKSLGLDKPLPTPTLRPFQSDPSGFPGIAGVPEDSFQTEVDKEKLTRDRGVPQPLAAGPPGRRQYKASTFATTVKALQESANNVKSEWVDEPAQPRSFGPVGQGRPSPPSTTAGRSGSSESASDLSVYEPKRVALASLACPPLFDEGVMWRRKRMVETLPREERARYYKPLPADSVDAYIHTSEDWTDNYPLSRPGSCQKSPEELAAYNTRLNCAFYSGTQEYGKSTSRIIADAEVRIYNQTAGKLDLEERLRRLRRASELFGLSHSANTTTTATTSRTSDAAPVSLEDGQVSSAAETAEPLLNRLFATLFQLVEEKGAMMGAAGYQEPPAWLVDTTKGGQKSFFGDAVVAKAGQRKKKPARQVLNLVW</sequence>
<evidence type="ECO:0000313" key="2">
    <source>
        <dbReference type="EMBL" id="TPX14449.1"/>
    </source>
</evidence>
<dbReference type="InParanoid" id="A0A507BAP8"/>
<gene>
    <name evidence="2" type="ORF">E0L32_005413</name>
</gene>
<dbReference type="EMBL" id="SKBQ01000028">
    <property type="protein sequence ID" value="TPX14449.1"/>
    <property type="molecule type" value="Genomic_DNA"/>
</dbReference>
<feature type="region of interest" description="Disordered" evidence="1">
    <location>
        <begin position="503"/>
        <end position="523"/>
    </location>
</feature>
<dbReference type="Proteomes" id="UP000319257">
    <property type="component" value="Unassembled WGS sequence"/>
</dbReference>
<accession>A0A507BAP8</accession>
<name>A0A507BAP8_9PEZI</name>
<feature type="compositionally biased region" description="Polar residues" evidence="1">
    <location>
        <begin position="344"/>
        <end position="358"/>
    </location>
</feature>
<dbReference type="OrthoDB" id="4588713at2759"/>
<organism evidence="2 3">
    <name type="scientific">Thyridium curvatum</name>
    <dbReference type="NCBI Taxonomy" id="1093900"/>
    <lineage>
        <taxon>Eukaryota</taxon>
        <taxon>Fungi</taxon>
        <taxon>Dikarya</taxon>
        <taxon>Ascomycota</taxon>
        <taxon>Pezizomycotina</taxon>
        <taxon>Sordariomycetes</taxon>
        <taxon>Sordariomycetidae</taxon>
        <taxon>Thyridiales</taxon>
        <taxon>Thyridiaceae</taxon>
        <taxon>Thyridium</taxon>
    </lineage>
</organism>
<dbReference type="GeneID" id="41972860"/>
<feature type="region of interest" description="Disordered" evidence="1">
    <location>
        <begin position="317"/>
        <end position="359"/>
    </location>
</feature>